<keyword evidence="2" id="KW-1133">Transmembrane helix</keyword>
<dbReference type="RefSeq" id="WP_200813476.1">
    <property type="nucleotide sequence ID" value="NZ_FUWS01000001.1"/>
</dbReference>
<dbReference type="EMBL" id="FUWS01000001">
    <property type="protein sequence ID" value="SJZ40678.1"/>
    <property type="molecule type" value="Genomic_DNA"/>
</dbReference>
<dbReference type="Proteomes" id="UP000190637">
    <property type="component" value="Unassembled WGS sequence"/>
</dbReference>
<dbReference type="STRING" id="1122192.SAMN02745673_00331"/>
<dbReference type="AlphaFoldDB" id="A0A1T4KDZ4"/>
<evidence type="ECO:0008006" key="5">
    <source>
        <dbReference type="Google" id="ProtNLM"/>
    </source>
</evidence>
<accession>A0A1T4KDZ4</accession>
<feature type="transmembrane region" description="Helical" evidence="2">
    <location>
        <begin position="6"/>
        <end position="27"/>
    </location>
</feature>
<protein>
    <recommendedName>
        <fullName evidence="5">Secreted protein</fullName>
    </recommendedName>
</protein>
<feature type="region of interest" description="Disordered" evidence="1">
    <location>
        <begin position="177"/>
        <end position="211"/>
    </location>
</feature>
<proteinExistence type="predicted"/>
<evidence type="ECO:0000256" key="2">
    <source>
        <dbReference type="SAM" id="Phobius"/>
    </source>
</evidence>
<evidence type="ECO:0000313" key="3">
    <source>
        <dbReference type="EMBL" id="SJZ40678.1"/>
    </source>
</evidence>
<organism evidence="3 4">
    <name type="scientific">Marinactinospora thermotolerans DSM 45154</name>
    <dbReference type="NCBI Taxonomy" id="1122192"/>
    <lineage>
        <taxon>Bacteria</taxon>
        <taxon>Bacillati</taxon>
        <taxon>Actinomycetota</taxon>
        <taxon>Actinomycetes</taxon>
        <taxon>Streptosporangiales</taxon>
        <taxon>Nocardiopsidaceae</taxon>
        <taxon>Marinactinospora</taxon>
    </lineage>
</organism>
<sequence length="211" mass="23851">MDTGLIIGLVIIAVIVVIAVAAALVILPGRRSRHLKQKFGPEYDRELRRHPDRRSAERELARREKRHAKLHIRPLSAESRTQYAEGWARIQERFVDEPVEAVREADRLVTRLMADRGYPTDGYEQQVADLSVEHARTIGHYRDGREIGERGARGEATTEDLRNAMVHYRTLFAELLETDPRGADGQSEHGPTEHGAAHRPSTDSPRSDAAR</sequence>
<evidence type="ECO:0000256" key="1">
    <source>
        <dbReference type="SAM" id="MobiDB-lite"/>
    </source>
</evidence>
<keyword evidence="2" id="KW-0812">Transmembrane</keyword>
<evidence type="ECO:0000313" key="4">
    <source>
        <dbReference type="Proteomes" id="UP000190637"/>
    </source>
</evidence>
<feature type="compositionally biased region" description="Basic and acidic residues" evidence="1">
    <location>
        <begin position="178"/>
        <end position="196"/>
    </location>
</feature>
<keyword evidence="4" id="KW-1185">Reference proteome</keyword>
<reference evidence="3 4" key="1">
    <citation type="submission" date="2017-02" db="EMBL/GenBank/DDBJ databases">
        <authorList>
            <person name="Peterson S.W."/>
        </authorList>
    </citation>
    <scope>NUCLEOTIDE SEQUENCE [LARGE SCALE GENOMIC DNA]</scope>
    <source>
        <strain evidence="3 4">DSM 45154</strain>
    </source>
</reference>
<keyword evidence="2" id="KW-0472">Membrane</keyword>
<gene>
    <name evidence="3" type="ORF">SAMN02745673_00331</name>
</gene>
<name>A0A1T4KDZ4_9ACTN</name>